<dbReference type="Proteomes" id="UP000242287">
    <property type="component" value="Unassembled WGS sequence"/>
</dbReference>
<proteinExistence type="predicted"/>
<evidence type="ECO:0000256" key="3">
    <source>
        <dbReference type="ARBA" id="ARBA00023121"/>
    </source>
</evidence>
<dbReference type="SUPFAM" id="SSF47027">
    <property type="entry name" value="Acyl-CoA binding protein"/>
    <property type="match status" value="1"/>
</dbReference>
<evidence type="ECO:0000313" key="8">
    <source>
        <dbReference type="Proteomes" id="UP000242287"/>
    </source>
</evidence>
<gene>
    <name evidence="7" type="ORF">AMATHDRAFT_144280</name>
</gene>
<evidence type="ECO:0000259" key="6">
    <source>
        <dbReference type="PROSITE" id="PS51228"/>
    </source>
</evidence>
<keyword evidence="1" id="KW-0677">Repeat</keyword>
<evidence type="ECO:0000256" key="1">
    <source>
        <dbReference type="ARBA" id="ARBA00022737"/>
    </source>
</evidence>
<dbReference type="PANTHER" id="PTHR24119">
    <property type="entry name" value="ACYL-COA-BINDING DOMAIN-CONTAINING PROTEIN 6"/>
    <property type="match status" value="1"/>
</dbReference>
<dbReference type="InterPro" id="IPR036770">
    <property type="entry name" value="Ankyrin_rpt-contain_sf"/>
</dbReference>
<dbReference type="Gene3D" id="1.20.80.10">
    <property type="match status" value="1"/>
</dbReference>
<evidence type="ECO:0000256" key="4">
    <source>
        <dbReference type="PROSITE-ProRule" id="PRU00023"/>
    </source>
</evidence>
<dbReference type="Pfam" id="PF13857">
    <property type="entry name" value="Ank_5"/>
    <property type="match status" value="1"/>
</dbReference>
<dbReference type="InterPro" id="IPR014352">
    <property type="entry name" value="FERM/acyl-CoA-bd_prot_sf"/>
</dbReference>
<dbReference type="PANTHER" id="PTHR24119:SF0">
    <property type="entry name" value="ACYL-COA-BINDING DOMAIN-CONTAINING PROTEIN 6"/>
    <property type="match status" value="1"/>
</dbReference>
<evidence type="ECO:0000256" key="2">
    <source>
        <dbReference type="ARBA" id="ARBA00023043"/>
    </source>
</evidence>
<name>A0A2A9NN86_9AGAR</name>
<organism evidence="7 8">
    <name type="scientific">Amanita thiersii Skay4041</name>
    <dbReference type="NCBI Taxonomy" id="703135"/>
    <lineage>
        <taxon>Eukaryota</taxon>
        <taxon>Fungi</taxon>
        <taxon>Dikarya</taxon>
        <taxon>Basidiomycota</taxon>
        <taxon>Agaricomycotina</taxon>
        <taxon>Agaricomycetes</taxon>
        <taxon>Agaricomycetidae</taxon>
        <taxon>Agaricales</taxon>
        <taxon>Pluteineae</taxon>
        <taxon>Amanitaceae</taxon>
        <taxon>Amanita</taxon>
    </lineage>
</organism>
<accession>A0A2A9NN86</accession>
<dbReference type="InterPro" id="IPR035984">
    <property type="entry name" value="Acyl-CoA-binding_sf"/>
</dbReference>
<dbReference type="PROSITE" id="PS51228">
    <property type="entry name" value="ACB_2"/>
    <property type="match status" value="1"/>
</dbReference>
<keyword evidence="2 4" id="KW-0040">ANK repeat</keyword>
<dbReference type="GO" id="GO:0000062">
    <property type="term" value="F:fatty-acyl-CoA binding"/>
    <property type="evidence" value="ECO:0007669"/>
    <property type="project" value="InterPro"/>
</dbReference>
<keyword evidence="3" id="KW-0446">Lipid-binding</keyword>
<reference evidence="7 8" key="1">
    <citation type="submission" date="2014-02" db="EMBL/GenBank/DDBJ databases">
        <title>Transposable element dynamics among asymbiotic and ectomycorrhizal Amanita fungi.</title>
        <authorList>
            <consortium name="DOE Joint Genome Institute"/>
            <person name="Hess J."/>
            <person name="Skrede I."/>
            <person name="Wolfe B."/>
            <person name="LaButti K."/>
            <person name="Ohm R.A."/>
            <person name="Grigoriev I.V."/>
            <person name="Pringle A."/>
        </authorList>
    </citation>
    <scope>NUCLEOTIDE SEQUENCE [LARGE SCALE GENOMIC DNA]</scope>
    <source>
        <strain evidence="7 8">SKay4041</strain>
    </source>
</reference>
<dbReference type="SMART" id="SM00248">
    <property type="entry name" value="ANK"/>
    <property type="match status" value="1"/>
</dbReference>
<protein>
    <recommendedName>
        <fullName evidence="6">ACB domain-containing protein</fullName>
    </recommendedName>
</protein>
<dbReference type="EMBL" id="KZ301997">
    <property type="protein sequence ID" value="PFH50784.1"/>
    <property type="molecule type" value="Genomic_DNA"/>
</dbReference>
<evidence type="ECO:0000313" key="7">
    <source>
        <dbReference type="EMBL" id="PFH50784.1"/>
    </source>
</evidence>
<dbReference type="Pfam" id="PF00887">
    <property type="entry name" value="ACBP"/>
    <property type="match status" value="1"/>
</dbReference>
<dbReference type="PRINTS" id="PR00689">
    <property type="entry name" value="ACOABINDINGP"/>
</dbReference>
<feature type="domain" description="ACB" evidence="6">
    <location>
        <begin position="6"/>
        <end position="96"/>
    </location>
</feature>
<evidence type="ECO:0000256" key="5">
    <source>
        <dbReference type="SAM" id="MobiDB-lite"/>
    </source>
</evidence>
<sequence>MLPYSPSPSFHHAAAYLSSASSLSSVSSTTKLELYGLFKFVTVSPTPSTSRPSIFDMTGRAKWDAWNNTAKKYSRPEDAEQQYIEIAKRLGWTEGTSTVKQADEDAIDLDALDDQPDQPSHKPSGGSGGLGPSVSIVQAPTTMQDGSIHGLAVENDVAGLATILKTVPEIDLDAPDEYGYTPLHLAADRGNVGIVKLLLENGADRQVKDSDDLTALELARIAGHKEIEALLMSPV</sequence>
<feature type="repeat" description="ANK" evidence="4">
    <location>
        <begin position="178"/>
        <end position="210"/>
    </location>
</feature>
<dbReference type="PROSITE" id="PS50297">
    <property type="entry name" value="ANK_REP_REGION"/>
    <property type="match status" value="1"/>
</dbReference>
<dbReference type="InterPro" id="IPR000582">
    <property type="entry name" value="Acyl-CoA-binding_protein"/>
</dbReference>
<dbReference type="SUPFAM" id="SSF48403">
    <property type="entry name" value="Ankyrin repeat"/>
    <property type="match status" value="1"/>
</dbReference>
<dbReference type="InterPro" id="IPR002110">
    <property type="entry name" value="Ankyrin_rpt"/>
</dbReference>
<dbReference type="Gene3D" id="1.25.40.20">
    <property type="entry name" value="Ankyrin repeat-containing domain"/>
    <property type="match status" value="1"/>
</dbReference>
<dbReference type="STRING" id="703135.A0A2A9NN86"/>
<keyword evidence="8" id="KW-1185">Reference proteome</keyword>
<dbReference type="OrthoDB" id="341259at2759"/>
<dbReference type="PROSITE" id="PS50088">
    <property type="entry name" value="ANK_REPEAT"/>
    <property type="match status" value="1"/>
</dbReference>
<dbReference type="AlphaFoldDB" id="A0A2A9NN86"/>
<feature type="region of interest" description="Disordered" evidence="5">
    <location>
        <begin position="111"/>
        <end position="136"/>
    </location>
</feature>